<evidence type="ECO:0000313" key="2">
    <source>
        <dbReference type="EMBL" id="MST33808.1"/>
    </source>
</evidence>
<evidence type="ECO:0000259" key="1">
    <source>
        <dbReference type="SMART" id="SM00642"/>
    </source>
</evidence>
<dbReference type="Gene3D" id="3.20.20.80">
    <property type="entry name" value="Glycosidases"/>
    <property type="match status" value="1"/>
</dbReference>
<dbReference type="PANTHER" id="PTHR10357">
    <property type="entry name" value="ALPHA-AMYLASE FAMILY MEMBER"/>
    <property type="match status" value="1"/>
</dbReference>
<reference evidence="2 3" key="1">
    <citation type="submission" date="2019-11" db="EMBL/GenBank/DDBJ databases">
        <title>Acidiferrimicrobium australis gen. nov., sp. nov., an acidophilic and obligately heterotrophic, member of the Actinobacteria that catalyses dissimilatory oxido- reduction of iron isolated from metal-rich acidic water in Chile.</title>
        <authorList>
            <person name="Gonzalez D."/>
            <person name="Huber K."/>
            <person name="Hedrich S."/>
            <person name="Rojas-Villalobos C."/>
            <person name="Quatrini R."/>
            <person name="Dinamarca M.A."/>
            <person name="Schwarz A."/>
            <person name="Canales C."/>
            <person name="Nancucheo I."/>
        </authorList>
    </citation>
    <scope>NUCLEOTIDE SEQUENCE [LARGE SCALE GENOMIC DNA]</scope>
    <source>
        <strain evidence="2 3">USS-CCA1</strain>
    </source>
</reference>
<keyword evidence="3" id="KW-1185">Reference proteome</keyword>
<proteinExistence type="predicted"/>
<organism evidence="2 3">
    <name type="scientific">Acidiferrimicrobium australe</name>
    <dbReference type="NCBI Taxonomy" id="2664430"/>
    <lineage>
        <taxon>Bacteria</taxon>
        <taxon>Bacillati</taxon>
        <taxon>Actinomycetota</taxon>
        <taxon>Acidimicrobiia</taxon>
        <taxon>Acidimicrobiales</taxon>
        <taxon>Acidimicrobiaceae</taxon>
        <taxon>Acidiferrimicrobium</taxon>
    </lineage>
</organism>
<feature type="domain" description="Glycosyl hydrolase family 13 catalytic" evidence="1">
    <location>
        <begin position="109"/>
        <end position="552"/>
    </location>
</feature>
<evidence type="ECO:0000313" key="3">
    <source>
        <dbReference type="Proteomes" id="UP000437736"/>
    </source>
</evidence>
<dbReference type="Gene3D" id="2.60.40.1180">
    <property type="entry name" value="Golgi alpha-mannosidase II"/>
    <property type="match status" value="1"/>
</dbReference>
<dbReference type="Proteomes" id="UP000437736">
    <property type="component" value="Unassembled WGS sequence"/>
</dbReference>
<protein>
    <submittedName>
        <fullName evidence="2">Alpha-amylase</fullName>
    </submittedName>
</protein>
<dbReference type="EMBL" id="WJHE01000733">
    <property type="protein sequence ID" value="MST33808.1"/>
    <property type="molecule type" value="Genomic_DNA"/>
</dbReference>
<comment type="caution">
    <text evidence="2">The sequence shown here is derived from an EMBL/GenBank/DDBJ whole genome shotgun (WGS) entry which is preliminary data.</text>
</comment>
<dbReference type="Gene3D" id="3.90.400.10">
    <property type="entry name" value="Oligo-1,6-glucosidase, Domain 2"/>
    <property type="match status" value="1"/>
</dbReference>
<name>A0ABW9QWJ2_9ACTN</name>
<dbReference type="InterPro" id="IPR045857">
    <property type="entry name" value="O16G_dom_2"/>
</dbReference>
<dbReference type="PANTHER" id="PTHR10357:SF213">
    <property type="entry name" value="ALPHA AMYLASE CATALYTIC REGION"/>
    <property type="match status" value="1"/>
</dbReference>
<dbReference type="CDD" id="cd11324">
    <property type="entry name" value="AmyAc_Amylosucrase"/>
    <property type="match status" value="1"/>
</dbReference>
<sequence length="659" mass="72881">MPHRRTGTLEAPVTRRAPSRIRELAERRLRHEKTWKRERFLLRLDRWWPDVRAGLDEAYGPEAADALAERVVALAAGAYAERSADLARLDEVRTLQPDWFQAETMLGYAAYADRFAGDLAGVADRIDYLQELGVTYLHLLPLLQPRPGDSDGGYAIADYRNVRPDLGSMTDLRRLAGRLRAAGISLVLDLVVNHVAREHPWAQAARAGDERYRAFFHLFPDRELPDAFERTLPEVFPEFAPGNFTWDDDLGAWVWTTFNDFQWDLNWANPDVFAAFAELVLFLANAGVEVLRLDAIAFLWKRMGTDCQGQPEVHAVTRALRAVARIATPAVAFEAEAIVGPRELVRYLGVGANHGRVSDLAYHNSLMVQTWSTLASRDARLAAQALRHLPPKPASTAWVTYVRCHDDIGWAIDDADAAAVGLTGFAHRRFLSDYYSGDFEGSPARGLVFQDNPATGDRRISGMTASLAGLEHAGDDPAELELVAGRILLAYALALGWGGIPMVWMGDEIALTNDPGWAAEPGHEDDNRWAHRPRMDWDRAERRHAAGTIEQRVWSGIRHLAAVRATLPHLHASLPTEVLAVADPGVLALARRHPVGTLVELYNVTESPRRYPAELLVPAGLAAGGGVDALTKSDVRPGDDGDLHLHPYEVLWVVGAPTP</sequence>
<dbReference type="InterPro" id="IPR044077">
    <property type="entry name" value="Amylosucrase"/>
</dbReference>
<gene>
    <name evidence="2" type="ORF">GHK86_13910</name>
</gene>
<dbReference type="Gene3D" id="1.10.1740.10">
    <property type="match status" value="1"/>
</dbReference>
<dbReference type="InterPro" id="IPR017853">
    <property type="entry name" value="GH"/>
</dbReference>
<dbReference type="InterPro" id="IPR006047">
    <property type="entry name" value="GH13_cat_dom"/>
</dbReference>
<dbReference type="SMART" id="SM00642">
    <property type="entry name" value="Aamy"/>
    <property type="match status" value="1"/>
</dbReference>
<dbReference type="Pfam" id="PF00128">
    <property type="entry name" value="Alpha-amylase"/>
    <property type="match status" value="1"/>
</dbReference>
<accession>A0ABW9QWJ2</accession>
<dbReference type="InterPro" id="IPR013780">
    <property type="entry name" value="Glyco_hydro_b"/>
</dbReference>
<dbReference type="SUPFAM" id="SSF51445">
    <property type="entry name" value="(Trans)glycosidases"/>
    <property type="match status" value="1"/>
</dbReference>
<dbReference type="Pfam" id="PF22582">
    <property type="entry name" value="Amylosucrase_C-like"/>
    <property type="match status" value="1"/>
</dbReference>
<dbReference type="InterPro" id="IPR055218">
    <property type="entry name" value="Amylosucrase_C"/>
</dbReference>